<evidence type="ECO:0000313" key="1">
    <source>
        <dbReference type="EMBL" id="KPA36452.1"/>
    </source>
</evidence>
<gene>
    <name evidence="1" type="ORF">FLAG1_10784</name>
</gene>
<dbReference type="AlphaFoldDB" id="A0A0M9ENN3"/>
<organism evidence="1 2">
    <name type="scientific">Fusarium langsethiae</name>
    <dbReference type="NCBI Taxonomy" id="179993"/>
    <lineage>
        <taxon>Eukaryota</taxon>
        <taxon>Fungi</taxon>
        <taxon>Dikarya</taxon>
        <taxon>Ascomycota</taxon>
        <taxon>Pezizomycotina</taxon>
        <taxon>Sordariomycetes</taxon>
        <taxon>Hypocreomycetidae</taxon>
        <taxon>Hypocreales</taxon>
        <taxon>Nectriaceae</taxon>
        <taxon>Fusarium</taxon>
    </lineage>
</organism>
<dbReference type="PANTHER" id="PTHR39596:SF2">
    <property type="entry name" value="HET DOMAIN PROTEIN (AFU_ORTHOLOGUE AFUA_1G17550)-RELATED"/>
    <property type="match status" value="1"/>
</dbReference>
<dbReference type="EMBL" id="JXCE01000637">
    <property type="protein sequence ID" value="KPA36452.1"/>
    <property type="molecule type" value="Genomic_DNA"/>
</dbReference>
<reference evidence="1 2" key="1">
    <citation type="submission" date="2015-04" db="EMBL/GenBank/DDBJ databases">
        <title>The draft genome sequence of Fusarium langsethiae, a T-2/HT-2 mycotoxin producer.</title>
        <authorList>
            <person name="Lysoe E."/>
            <person name="Divon H.H."/>
            <person name="Terzi V."/>
            <person name="Orru L."/>
            <person name="Lamontanara A."/>
            <person name="Kolseth A.-K."/>
            <person name="Frandsen R.J."/>
            <person name="Nielsen K."/>
            <person name="Thrane U."/>
        </authorList>
    </citation>
    <scope>NUCLEOTIDE SEQUENCE [LARGE SCALE GENOMIC DNA]</scope>
    <source>
        <strain evidence="1 2">Fl201059</strain>
    </source>
</reference>
<accession>A0A0M9ENN3</accession>
<keyword evidence="2" id="KW-1185">Reference proteome</keyword>
<dbReference type="PANTHER" id="PTHR39596">
    <property type="match status" value="1"/>
</dbReference>
<sequence length="476" mass="53862">MQPYPTVGSIIKEILLRYDYRITQHNPQGSTGFSYFVLTILLFELNKMQCIPLPKNPTHWSAEIRLFSDEGYDGQGVTTYPERQGWSPRPAGDWARLFDNPPPKFVDFLERWLFFSYAHLFSIGPSNFIEWTGNPKYPVLTTRFLPTLLERAHLKEKKRSYDLILNTKHCMRMHGLLCAVSNITRIGLDMSETKSLMEFIESNAIMDPRRPIMVMATSFLIEATMAVLKGDASLNPGFTLNHELDVTLSWKWDSPLWKLLRNDGWCPSELVGIFSQSNASSLWFLHHLPRPASHRTHPMIHIRDPAKGNQQSKVDDLCTALSCAYKRLNDESYVTKHTASCQGCDDVVANLESLCSTLGNREIPLIAPVQEDSTHPEISFHPADPDCAYIAISHVWSDGLGNPHRNALPRCQLVRLSNIALSYHSTPLFWLDTLCVPPDTAGLPKEQKIALELMRKTYEDAKAVIVLDSWPGGGAN</sequence>
<name>A0A0M9ENN3_FUSLA</name>
<protein>
    <recommendedName>
        <fullName evidence="3">Heterokaryon incompatibility domain-containing protein</fullName>
    </recommendedName>
</protein>
<proteinExistence type="predicted"/>
<evidence type="ECO:0000313" key="2">
    <source>
        <dbReference type="Proteomes" id="UP000037904"/>
    </source>
</evidence>
<dbReference type="Proteomes" id="UP000037904">
    <property type="component" value="Unassembled WGS sequence"/>
</dbReference>
<comment type="caution">
    <text evidence="1">The sequence shown here is derived from an EMBL/GenBank/DDBJ whole genome shotgun (WGS) entry which is preliminary data.</text>
</comment>
<evidence type="ECO:0008006" key="3">
    <source>
        <dbReference type="Google" id="ProtNLM"/>
    </source>
</evidence>